<dbReference type="Pfam" id="PF04542">
    <property type="entry name" value="Sigma70_r2"/>
    <property type="match status" value="1"/>
</dbReference>
<dbReference type="InterPro" id="IPR039425">
    <property type="entry name" value="RNA_pol_sigma-70-like"/>
</dbReference>
<dbReference type="NCBIfam" id="TIGR02937">
    <property type="entry name" value="sigma70-ECF"/>
    <property type="match status" value="1"/>
</dbReference>
<name>A0A1M6NAG5_PARC5</name>
<comment type="similarity">
    <text evidence="1">Belongs to the sigma-70 factor family. ECF subfamily.</text>
</comment>
<dbReference type="SUPFAM" id="SSF88659">
    <property type="entry name" value="Sigma3 and sigma4 domains of RNA polymerase sigma factors"/>
    <property type="match status" value="1"/>
</dbReference>
<dbReference type="CDD" id="cd06171">
    <property type="entry name" value="Sigma70_r4"/>
    <property type="match status" value="1"/>
</dbReference>
<dbReference type="Gene3D" id="1.10.10.10">
    <property type="entry name" value="Winged helix-like DNA-binding domain superfamily/Winged helix DNA-binding domain"/>
    <property type="match status" value="1"/>
</dbReference>
<dbReference type="GO" id="GO:0003677">
    <property type="term" value="F:DNA binding"/>
    <property type="evidence" value="ECO:0007669"/>
    <property type="project" value="InterPro"/>
</dbReference>
<evidence type="ECO:0000259" key="6">
    <source>
        <dbReference type="Pfam" id="PF08281"/>
    </source>
</evidence>
<evidence type="ECO:0000313" key="8">
    <source>
        <dbReference type="Proteomes" id="UP000184465"/>
    </source>
</evidence>
<dbReference type="STRING" id="1121301.SAMN02745912_01630"/>
<reference evidence="7 8" key="1">
    <citation type="submission" date="2016-11" db="EMBL/GenBank/DDBJ databases">
        <authorList>
            <person name="Jaros S."/>
            <person name="Januszkiewicz K."/>
            <person name="Wedrychowicz H."/>
        </authorList>
    </citation>
    <scope>NUCLEOTIDE SEQUENCE [LARGE SCALE GENOMIC DNA]</scope>
    <source>
        <strain evidence="7 8">DSM 15212</strain>
    </source>
</reference>
<keyword evidence="8" id="KW-1185">Reference proteome</keyword>
<evidence type="ECO:0000256" key="3">
    <source>
        <dbReference type="ARBA" id="ARBA00023082"/>
    </source>
</evidence>
<evidence type="ECO:0000313" key="7">
    <source>
        <dbReference type="EMBL" id="SHJ92644.1"/>
    </source>
</evidence>
<dbReference type="SUPFAM" id="SSF88946">
    <property type="entry name" value="Sigma2 domain of RNA polymerase sigma factors"/>
    <property type="match status" value="1"/>
</dbReference>
<dbReference type="RefSeq" id="WP_073148766.1">
    <property type="nucleotide sequence ID" value="NZ_FRAG01000016.1"/>
</dbReference>
<evidence type="ECO:0000259" key="5">
    <source>
        <dbReference type="Pfam" id="PF04542"/>
    </source>
</evidence>
<keyword evidence="4" id="KW-0804">Transcription</keyword>
<feature type="domain" description="RNA polymerase sigma factor 70 region 4 type 2" evidence="6">
    <location>
        <begin position="100"/>
        <end position="150"/>
    </location>
</feature>
<dbReference type="GO" id="GO:0016987">
    <property type="term" value="F:sigma factor activity"/>
    <property type="evidence" value="ECO:0007669"/>
    <property type="project" value="UniProtKB-KW"/>
</dbReference>
<dbReference type="PANTHER" id="PTHR43133">
    <property type="entry name" value="RNA POLYMERASE ECF-TYPE SIGMA FACTO"/>
    <property type="match status" value="1"/>
</dbReference>
<keyword evidence="3" id="KW-0731">Sigma factor</keyword>
<proteinExistence type="inferred from homology"/>
<accession>A0A1M6NAG5</accession>
<evidence type="ECO:0000256" key="4">
    <source>
        <dbReference type="ARBA" id="ARBA00023163"/>
    </source>
</evidence>
<dbReference type="InterPro" id="IPR014284">
    <property type="entry name" value="RNA_pol_sigma-70_dom"/>
</dbReference>
<dbReference type="PANTHER" id="PTHR43133:SF60">
    <property type="entry name" value="RNA POLYMERASE SIGMA FACTOR SIGV"/>
    <property type="match status" value="1"/>
</dbReference>
<dbReference type="EMBL" id="FRAG01000016">
    <property type="protein sequence ID" value="SHJ92644.1"/>
    <property type="molecule type" value="Genomic_DNA"/>
</dbReference>
<sequence length="162" mass="19413">MELLFAGKTIQNVVNSYSDILIRIAFQNTKSLTDAEDIVQEVYIKLFKYKGDFKTEEHLKAWLIKTTYHRCKDFFRSSWFRKVVPIHEDMEFFAPEEQKVMEEIFQLKLDDRTVIYLYYYEGYSIKEIAYMLGKNENTISSKLQRARKKLKHIIEEGVNDDE</sequence>
<dbReference type="Pfam" id="PF08281">
    <property type="entry name" value="Sigma70_r4_2"/>
    <property type="match status" value="1"/>
</dbReference>
<dbReference type="AlphaFoldDB" id="A0A1M6NAG5"/>
<feature type="domain" description="RNA polymerase sigma-70 region 2" evidence="5">
    <location>
        <begin position="14"/>
        <end position="79"/>
    </location>
</feature>
<evidence type="ECO:0000256" key="2">
    <source>
        <dbReference type="ARBA" id="ARBA00023015"/>
    </source>
</evidence>
<protein>
    <submittedName>
        <fullName evidence="7">RNA polymerase sigma-70 factor, ECF subfamily</fullName>
    </submittedName>
</protein>
<evidence type="ECO:0000256" key="1">
    <source>
        <dbReference type="ARBA" id="ARBA00010641"/>
    </source>
</evidence>
<dbReference type="GO" id="GO:0006352">
    <property type="term" value="P:DNA-templated transcription initiation"/>
    <property type="evidence" value="ECO:0007669"/>
    <property type="project" value="InterPro"/>
</dbReference>
<dbReference type="Gene3D" id="1.10.1740.10">
    <property type="match status" value="1"/>
</dbReference>
<dbReference type="InterPro" id="IPR036388">
    <property type="entry name" value="WH-like_DNA-bd_sf"/>
</dbReference>
<gene>
    <name evidence="7" type="ORF">SAMN02745912_01630</name>
</gene>
<dbReference type="InterPro" id="IPR013324">
    <property type="entry name" value="RNA_pol_sigma_r3/r4-like"/>
</dbReference>
<organism evidence="7 8">
    <name type="scientific">Paramaledivibacter caminithermalis (strain DSM 15212 / CIP 107654 / DViRD3)</name>
    <name type="common">Clostridium caminithermale</name>
    <dbReference type="NCBI Taxonomy" id="1121301"/>
    <lineage>
        <taxon>Bacteria</taxon>
        <taxon>Bacillati</taxon>
        <taxon>Bacillota</taxon>
        <taxon>Clostridia</taxon>
        <taxon>Peptostreptococcales</taxon>
        <taxon>Caminicellaceae</taxon>
        <taxon>Paramaledivibacter</taxon>
    </lineage>
</organism>
<dbReference type="InterPro" id="IPR013249">
    <property type="entry name" value="RNA_pol_sigma70_r4_t2"/>
</dbReference>
<dbReference type="InterPro" id="IPR007627">
    <property type="entry name" value="RNA_pol_sigma70_r2"/>
</dbReference>
<dbReference type="Proteomes" id="UP000184465">
    <property type="component" value="Unassembled WGS sequence"/>
</dbReference>
<dbReference type="InterPro" id="IPR013325">
    <property type="entry name" value="RNA_pol_sigma_r2"/>
</dbReference>
<keyword evidence="2" id="KW-0805">Transcription regulation</keyword>